<name>A0A916KAR0_9BACL</name>
<accession>A0A916KAR0</accession>
<evidence type="ECO:0000256" key="1">
    <source>
        <dbReference type="ARBA" id="ARBA00023015"/>
    </source>
</evidence>
<evidence type="ECO:0000259" key="5">
    <source>
        <dbReference type="Pfam" id="PF08281"/>
    </source>
</evidence>
<evidence type="ECO:0000313" key="7">
    <source>
        <dbReference type="Proteomes" id="UP000693672"/>
    </source>
</evidence>
<dbReference type="InterPro" id="IPR039425">
    <property type="entry name" value="RNA_pol_sigma-70-like"/>
</dbReference>
<evidence type="ECO:0000259" key="4">
    <source>
        <dbReference type="Pfam" id="PF04542"/>
    </source>
</evidence>
<dbReference type="CDD" id="cd06171">
    <property type="entry name" value="Sigma70_r4"/>
    <property type="match status" value="1"/>
</dbReference>
<comment type="caution">
    <text evidence="6">The sequence shown here is derived from an EMBL/GenBank/DDBJ whole genome shotgun (WGS) entry which is preliminary data.</text>
</comment>
<dbReference type="PANTHER" id="PTHR43133:SF60">
    <property type="entry name" value="RNA POLYMERASE SIGMA FACTOR SIGV"/>
    <property type="match status" value="1"/>
</dbReference>
<keyword evidence="2" id="KW-0731">Sigma factor</keyword>
<proteinExistence type="predicted"/>
<dbReference type="EMBL" id="CAJVAS010000070">
    <property type="protein sequence ID" value="CAG7652421.1"/>
    <property type="molecule type" value="Genomic_DNA"/>
</dbReference>
<dbReference type="Pfam" id="PF08281">
    <property type="entry name" value="Sigma70_r4_2"/>
    <property type="match status" value="1"/>
</dbReference>
<feature type="domain" description="RNA polymerase sigma-70 region 2" evidence="4">
    <location>
        <begin position="51"/>
        <end position="117"/>
    </location>
</feature>
<protein>
    <submittedName>
        <fullName evidence="6">ECF RNA polymerase sigma factor SigW</fullName>
    </submittedName>
</protein>
<keyword evidence="3" id="KW-0804">Transcription</keyword>
<dbReference type="InterPro" id="IPR013249">
    <property type="entry name" value="RNA_pol_sigma70_r4_t2"/>
</dbReference>
<dbReference type="PANTHER" id="PTHR43133">
    <property type="entry name" value="RNA POLYMERASE ECF-TYPE SIGMA FACTO"/>
    <property type="match status" value="1"/>
</dbReference>
<sequence length="213" mass="25182">MGKDGHTFFSKGAVVFLGGSSITCREEGETITEEAWIARMAAGDRDAFRELVDKYGRYLFQSVYAVLRSTKDAEDVTQEVLLKICSSLPQYQYHGFKTWITRIAVNKAIDFKRARDRKREQLTDQWESLPPHDLMYDDSLEAGVISRERREQVRDQLERLPDNYRDVVFAFYIEEKSYQQIADEQNIALKTVESKLYRAKQYMRKHWKEEEWQ</sequence>
<dbReference type="InterPro" id="IPR014284">
    <property type="entry name" value="RNA_pol_sigma-70_dom"/>
</dbReference>
<evidence type="ECO:0000256" key="3">
    <source>
        <dbReference type="ARBA" id="ARBA00023163"/>
    </source>
</evidence>
<dbReference type="GO" id="GO:0006352">
    <property type="term" value="P:DNA-templated transcription initiation"/>
    <property type="evidence" value="ECO:0007669"/>
    <property type="project" value="InterPro"/>
</dbReference>
<dbReference type="Pfam" id="PF04542">
    <property type="entry name" value="Sigma70_r2"/>
    <property type="match status" value="1"/>
</dbReference>
<dbReference type="GO" id="GO:0003677">
    <property type="term" value="F:DNA binding"/>
    <property type="evidence" value="ECO:0007669"/>
    <property type="project" value="InterPro"/>
</dbReference>
<dbReference type="Proteomes" id="UP000693672">
    <property type="component" value="Unassembled WGS sequence"/>
</dbReference>
<reference evidence="6" key="1">
    <citation type="submission" date="2021-06" db="EMBL/GenBank/DDBJ databases">
        <authorList>
            <person name="Criscuolo A."/>
        </authorList>
    </citation>
    <scope>NUCLEOTIDE SEQUENCE</scope>
    <source>
        <strain evidence="6">CIP111600</strain>
    </source>
</reference>
<keyword evidence="1" id="KW-0805">Transcription regulation</keyword>
<evidence type="ECO:0000256" key="2">
    <source>
        <dbReference type="ARBA" id="ARBA00023082"/>
    </source>
</evidence>
<organism evidence="6 7">
    <name type="scientific">Paenibacillus solanacearum</name>
    <dbReference type="NCBI Taxonomy" id="2048548"/>
    <lineage>
        <taxon>Bacteria</taxon>
        <taxon>Bacillati</taxon>
        <taxon>Bacillota</taxon>
        <taxon>Bacilli</taxon>
        <taxon>Bacillales</taxon>
        <taxon>Paenibacillaceae</taxon>
        <taxon>Paenibacillus</taxon>
    </lineage>
</organism>
<evidence type="ECO:0000313" key="6">
    <source>
        <dbReference type="EMBL" id="CAG7652421.1"/>
    </source>
</evidence>
<dbReference type="GO" id="GO:0016987">
    <property type="term" value="F:sigma factor activity"/>
    <property type="evidence" value="ECO:0007669"/>
    <property type="project" value="UniProtKB-KW"/>
</dbReference>
<dbReference type="InterPro" id="IPR007627">
    <property type="entry name" value="RNA_pol_sigma70_r2"/>
</dbReference>
<feature type="domain" description="RNA polymerase sigma factor 70 region 4 type 2" evidence="5">
    <location>
        <begin position="150"/>
        <end position="201"/>
    </location>
</feature>
<dbReference type="AlphaFoldDB" id="A0A916KAR0"/>
<keyword evidence="7" id="KW-1185">Reference proteome</keyword>
<dbReference type="NCBIfam" id="TIGR02937">
    <property type="entry name" value="sigma70-ECF"/>
    <property type="match status" value="1"/>
</dbReference>
<gene>
    <name evidence="6" type="primary">sigW_5</name>
    <name evidence="6" type="ORF">PAESOLCIP111_06531</name>
</gene>